<reference evidence="1" key="1">
    <citation type="submission" date="2021-03" db="EMBL/GenBank/DDBJ databases">
        <title>Evolutionary priming and transition to the ectomycorrhizal habit in an iconic lineage of mushroom-forming fungi: is preadaptation a requirement?</title>
        <authorList>
            <consortium name="DOE Joint Genome Institute"/>
            <person name="Looney B.P."/>
            <person name="Miyauchi S."/>
            <person name="Morin E."/>
            <person name="Drula E."/>
            <person name="Courty P.E."/>
            <person name="Chicoki N."/>
            <person name="Fauchery L."/>
            <person name="Kohler A."/>
            <person name="Kuo A."/>
            <person name="LaButti K."/>
            <person name="Pangilinan J."/>
            <person name="Lipzen A."/>
            <person name="Riley R."/>
            <person name="Andreopoulos W."/>
            <person name="He G."/>
            <person name="Johnson J."/>
            <person name="Barry K.W."/>
            <person name="Grigoriev I.V."/>
            <person name="Nagy L."/>
            <person name="Hibbett D."/>
            <person name="Henrissat B."/>
            <person name="Matheny P.B."/>
            <person name="Labbe J."/>
            <person name="Martin A.F."/>
        </authorList>
    </citation>
    <scope>NUCLEOTIDE SEQUENCE</scope>
    <source>
        <strain evidence="1">BPL698</strain>
    </source>
</reference>
<organism evidence="1 2">
    <name type="scientific">Russula earlei</name>
    <dbReference type="NCBI Taxonomy" id="71964"/>
    <lineage>
        <taxon>Eukaryota</taxon>
        <taxon>Fungi</taxon>
        <taxon>Dikarya</taxon>
        <taxon>Basidiomycota</taxon>
        <taxon>Agaricomycotina</taxon>
        <taxon>Agaricomycetes</taxon>
        <taxon>Russulales</taxon>
        <taxon>Russulaceae</taxon>
        <taxon>Russula</taxon>
    </lineage>
</organism>
<dbReference type="EMBL" id="JAGFNK010000085">
    <property type="protein sequence ID" value="KAI9508617.1"/>
    <property type="molecule type" value="Genomic_DNA"/>
</dbReference>
<evidence type="ECO:0000313" key="1">
    <source>
        <dbReference type="EMBL" id="KAI9508617.1"/>
    </source>
</evidence>
<comment type="caution">
    <text evidence="1">The sequence shown here is derived from an EMBL/GenBank/DDBJ whole genome shotgun (WGS) entry which is preliminary data.</text>
</comment>
<dbReference type="Proteomes" id="UP001207468">
    <property type="component" value="Unassembled WGS sequence"/>
</dbReference>
<name>A0ACC0UBY5_9AGAM</name>
<accession>A0ACC0UBY5</accession>
<sequence length="586" mass="64690">MDSSQSPQASSSNALQRGKACLTCRRRKMKCDGIRPVCGPCGRANRPDDCEYTDGQNRTRTQMLEDTIAQLETRIQELEHPNSTPPLVILHDPHSAFYQAQRSVIPTPSEELSPLVILSSAEFPHASHSSTSSSPLTIQTPRSSSSIEWIAPDDPPAHVVQELLDVFFKHAPSLHFFLHSARFQHSMSLPPGNPGRPMPALVNAVYLWGVILSRNNDLLKHESILASCVASQLGSAIPITPSQQILQVIQAKILLIGYCFSIGHFLAARHEGNSAASLAVACGLHKIRTAQPMPAFTSFIDQVDFTLPEPQDQIEEGERINAFWAVFFMDRCLAVVLGPPLVISDTDAPGVQIDTPWPLEMETYERGQIYPNLRTSGTLRSFFSGMNNGWPWENHNPLTQLSKATALFERATRLAATWRPEIQNIGLFYSDFVALDQRIDEFKSQLMRIDPVPSLHGPLVHLACCLANGATIQLHATFSSQNTGSRTKCLSAAMAIVRANHATHIQDFTYCSPLLGSLWSAGGRVIINEIKSRRSFHAEQSPLPQQRDTELHNALEQVQSLLAGPAPRCAVMSYYLGRLQQESTGI</sequence>
<protein>
    <submittedName>
        <fullName evidence="1">Uncharacterized protein</fullName>
    </submittedName>
</protein>
<gene>
    <name evidence="1" type="ORF">F5148DRAFT_875245</name>
</gene>
<evidence type="ECO:0000313" key="2">
    <source>
        <dbReference type="Proteomes" id="UP001207468"/>
    </source>
</evidence>
<keyword evidence="2" id="KW-1185">Reference proteome</keyword>
<proteinExistence type="predicted"/>